<dbReference type="Gene3D" id="3.20.20.70">
    <property type="entry name" value="Aldolase class I"/>
    <property type="match status" value="1"/>
</dbReference>
<feature type="binding site" evidence="9 11">
    <location>
        <position position="123"/>
    </location>
    <ligand>
        <name>substrate</name>
    </ligand>
</feature>
<evidence type="ECO:0000256" key="4">
    <source>
        <dbReference type="ARBA" id="ARBA00022793"/>
    </source>
</evidence>
<keyword evidence="15" id="KW-1185">Reference proteome</keyword>
<dbReference type="CDD" id="cd04725">
    <property type="entry name" value="OMP_decarboxylase_like"/>
    <property type="match status" value="1"/>
</dbReference>
<feature type="binding site" evidence="9">
    <location>
        <begin position="60"/>
        <end position="69"/>
    </location>
    <ligand>
        <name>substrate</name>
    </ligand>
</feature>
<dbReference type="OrthoDB" id="9806203at2"/>
<feature type="active site" description="For OMPdecase activity" evidence="10">
    <location>
        <position position="60"/>
    </location>
</feature>
<proteinExistence type="inferred from homology"/>
<keyword evidence="4 9" id="KW-0210">Decarboxylase</keyword>
<comment type="function">
    <text evidence="1 9">Catalyzes the decarboxylation of orotidine 5'-monophosphate (OMP) to uridine 5'-monophosphate (UMP).</text>
</comment>
<dbReference type="Proteomes" id="UP000199488">
    <property type="component" value="Unassembled WGS sequence"/>
</dbReference>
<evidence type="ECO:0000256" key="2">
    <source>
        <dbReference type="ARBA" id="ARBA00004861"/>
    </source>
</evidence>
<dbReference type="InterPro" id="IPR001754">
    <property type="entry name" value="OMPdeCOase_dom"/>
</dbReference>
<dbReference type="GO" id="GO:0004590">
    <property type="term" value="F:orotidine-5'-phosphate decarboxylase activity"/>
    <property type="evidence" value="ECO:0007669"/>
    <property type="project" value="UniProtKB-UniRule"/>
</dbReference>
<dbReference type="UniPathway" id="UPA00070">
    <property type="reaction ID" value="UER00120"/>
</dbReference>
<dbReference type="EC" id="4.1.1.23" evidence="9"/>
<evidence type="ECO:0000256" key="10">
    <source>
        <dbReference type="PIRSR" id="PIRSR614732-1"/>
    </source>
</evidence>
<name>A0A1H2Q816_9BACI</name>
<dbReference type="HAMAP" id="MF_01200_B">
    <property type="entry name" value="OMPdecase_type1_B"/>
    <property type="match status" value="1"/>
</dbReference>
<dbReference type="InterPro" id="IPR018089">
    <property type="entry name" value="OMPdecase_AS"/>
</dbReference>
<dbReference type="EMBL" id="FNNC01000001">
    <property type="protein sequence ID" value="SDW03323.1"/>
    <property type="molecule type" value="Genomic_DNA"/>
</dbReference>
<gene>
    <name evidence="9" type="primary">pyrF</name>
    <name evidence="14" type="ORF">SAMN05421781_0200</name>
</gene>
<dbReference type="PANTHER" id="PTHR32119">
    <property type="entry name" value="OROTIDINE 5'-PHOSPHATE DECARBOXYLASE"/>
    <property type="match status" value="1"/>
</dbReference>
<feature type="binding site" evidence="9 11">
    <location>
        <position position="185"/>
    </location>
    <ligand>
        <name>substrate</name>
    </ligand>
</feature>
<dbReference type="InterPro" id="IPR047596">
    <property type="entry name" value="OMPdecase_bac"/>
</dbReference>
<feature type="active site" description="Proton donor" evidence="9">
    <location>
        <position position="62"/>
    </location>
</feature>
<dbReference type="Pfam" id="PF00215">
    <property type="entry name" value="OMPdecase"/>
    <property type="match status" value="1"/>
</dbReference>
<dbReference type="PROSITE" id="PS00156">
    <property type="entry name" value="OMPDECASE"/>
    <property type="match status" value="1"/>
</dbReference>
<evidence type="ECO:0000313" key="14">
    <source>
        <dbReference type="EMBL" id="SDW03323.1"/>
    </source>
</evidence>
<comment type="subunit">
    <text evidence="3 9">Homodimer.</text>
</comment>
<evidence type="ECO:0000256" key="9">
    <source>
        <dbReference type="HAMAP-Rule" id="MF_01200"/>
    </source>
</evidence>
<evidence type="ECO:0000259" key="13">
    <source>
        <dbReference type="SMART" id="SM00934"/>
    </source>
</evidence>
<dbReference type="InterPro" id="IPR011060">
    <property type="entry name" value="RibuloseP-bd_barrel"/>
</dbReference>
<comment type="catalytic activity">
    <reaction evidence="7 9 12">
        <text>orotidine 5'-phosphate + H(+) = UMP + CO2</text>
        <dbReference type="Rhea" id="RHEA:11596"/>
        <dbReference type="ChEBI" id="CHEBI:15378"/>
        <dbReference type="ChEBI" id="CHEBI:16526"/>
        <dbReference type="ChEBI" id="CHEBI:57538"/>
        <dbReference type="ChEBI" id="CHEBI:57865"/>
        <dbReference type="EC" id="4.1.1.23"/>
    </reaction>
</comment>
<feature type="binding site" evidence="9 11">
    <location>
        <position position="214"/>
    </location>
    <ligand>
        <name>substrate</name>
    </ligand>
</feature>
<dbReference type="NCBIfam" id="TIGR01740">
    <property type="entry name" value="pyrF"/>
    <property type="match status" value="1"/>
</dbReference>
<dbReference type="GO" id="GO:0044205">
    <property type="term" value="P:'de novo' UMP biosynthetic process"/>
    <property type="evidence" value="ECO:0007669"/>
    <property type="project" value="UniProtKB-UniRule"/>
</dbReference>
<dbReference type="PANTHER" id="PTHR32119:SF2">
    <property type="entry name" value="OROTIDINE 5'-PHOSPHATE DECARBOXYLASE"/>
    <property type="match status" value="1"/>
</dbReference>
<feature type="binding site" evidence="9 11">
    <location>
        <position position="11"/>
    </location>
    <ligand>
        <name>substrate</name>
    </ligand>
</feature>
<keyword evidence="5 9" id="KW-0665">Pyrimidine biosynthesis</keyword>
<feature type="binding site" evidence="9 11">
    <location>
        <position position="33"/>
    </location>
    <ligand>
        <name>substrate</name>
    </ligand>
</feature>
<accession>A0A1H2Q816</accession>
<dbReference type="RefSeq" id="WP_091610241.1">
    <property type="nucleotide sequence ID" value="NZ_FNNC01000001.1"/>
</dbReference>
<dbReference type="GO" id="GO:0005829">
    <property type="term" value="C:cytosol"/>
    <property type="evidence" value="ECO:0007669"/>
    <property type="project" value="TreeGrafter"/>
</dbReference>
<feature type="domain" description="Orotidine 5'-phosphate decarboxylase" evidence="13">
    <location>
        <begin position="5"/>
        <end position="230"/>
    </location>
</feature>
<dbReference type="FunFam" id="3.20.20.70:FF:000015">
    <property type="entry name" value="Orotidine 5'-phosphate decarboxylase"/>
    <property type="match status" value="1"/>
</dbReference>
<sequence length="240" mass="25427">MNDRPLIIAMDVPDKAEADVLLASFGQRPLFLKVGMELFYKEGPALVEEWKAKGHRVFLDLKLHDIPNTVQRAAAQLARLQVDLVTVHAAGGSRMMAGTVEGLEQGTPAGQKRPSCIAVTQLTSTSETMLNEELGIPLSMNEAVAAYAEIAERSGQDGVVCAAGEVPLIKSARSSSFITVTPGIRGAGEEAGDQARVVTPGTAADLGSDAIVVGRSITKAADPAAAYEQMEQEWRMPNAE</sequence>
<dbReference type="InterPro" id="IPR014732">
    <property type="entry name" value="OMPdecase"/>
</dbReference>
<evidence type="ECO:0000313" key="15">
    <source>
        <dbReference type="Proteomes" id="UP000199488"/>
    </source>
</evidence>
<feature type="active site" description="For OMPdecase activity" evidence="10">
    <location>
        <position position="62"/>
    </location>
</feature>
<dbReference type="GO" id="GO:0006207">
    <property type="term" value="P:'de novo' pyrimidine nucleobase biosynthetic process"/>
    <property type="evidence" value="ECO:0007669"/>
    <property type="project" value="InterPro"/>
</dbReference>
<feature type="binding site" evidence="9 11">
    <location>
        <position position="215"/>
    </location>
    <ligand>
        <name>substrate</name>
    </ligand>
</feature>
<evidence type="ECO:0000256" key="5">
    <source>
        <dbReference type="ARBA" id="ARBA00022975"/>
    </source>
</evidence>
<evidence type="ECO:0000256" key="3">
    <source>
        <dbReference type="ARBA" id="ARBA00011738"/>
    </source>
</evidence>
<dbReference type="InterPro" id="IPR013785">
    <property type="entry name" value="Aldolase_TIM"/>
</dbReference>
<dbReference type="AlphaFoldDB" id="A0A1H2Q816"/>
<evidence type="ECO:0000256" key="11">
    <source>
        <dbReference type="PIRSR" id="PIRSR614732-2"/>
    </source>
</evidence>
<evidence type="ECO:0000256" key="1">
    <source>
        <dbReference type="ARBA" id="ARBA00002356"/>
    </source>
</evidence>
<comment type="similarity">
    <text evidence="8 9">Belongs to the OMP decarboxylase family. Type 1 subfamily.</text>
</comment>
<keyword evidence="6 9" id="KW-0456">Lyase</keyword>
<organism evidence="14 15">
    <name type="scientific">Marinococcus luteus</name>
    <dbReference type="NCBI Taxonomy" id="1122204"/>
    <lineage>
        <taxon>Bacteria</taxon>
        <taxon>Bacillati</taxon>
        <taxon>Bacillota</taxon>
        <taxon>Bacilli</taxon>
        <taxon>Bacillales</taxon>
        <taxon>Bacillaceae</taxon>
        <taxon>Marinococcus</taxon>
    </lineage>
</organism>
<evidence type="ECO:0000256" key="6">
    <source>
        <dbReference type="ARBA" id="ARBA00023239"/>
    </source>
</evidence>
<protein>
    <recommendedName>
        <fullName evidence="9">Orotidine 5'-phosphate decarboxylase</fullName>
        <ecNumber evidence="9">4.1.1.23</ecNumber>
    </recommendedName>
    <alternativeName>
        <fullName evidence="9">OMP decarboxylase</fullName>
        <shortName evidence="9">OMPDCase</shortName>
        <shortName evidence="9">OMPdecase</shortName>
    </alternativeName>
</protein>
<dbReference type="SUPFAM" id="SSF51366">
    <property type="entry name" value="Ribulose-phoshate binding barrel"/>
    <property type="match status" value="1"/>
</dbReference>
<evidence type="ECO:0000256" key="7">
    <source>
        <dbReference type="ARBA" id="ARBA00049157"/>
    </source>
</evidence>
<dbReference type="NCBIfam" id="NF001273">
    <property type="entry name" value="PRK00230.1"/>
    <property type="match status" value="1"/>
</dbReference>
<evidence type="ECO:0000256" key="8">
    <source>
        <dbReference type="ARBA" id="ARBA00061012"/>
    </source>
</evidence>
<dbReference type="STRING" id="1122204.SAMN05421781_0200"/>
<feature type="binding site" evidence="9 11">
    <location>
        <position position="194"/>
    </location>
    <ligand>
        <name>substrate</name>
    </ligand>
</feature>
<comment type="pathway">
    <text evidence="2 9 12">Pyrimidine metabolism; UMP biosynthesis via de novo pathway; UMP from orotate: step 2/2.</text>
</comment>
<reference evidence="14 15" key="1">
    <citation type="submission" date="2016-10" db="EMBL/GenBank/DDBJ databases">
        <authorList>
            <person name="de Groot N.N."/>
        </authorList>
    </citation>
    <scope>NUCLEOTIDE SEQUENCE [LARGE SCALE GENOMIC DNA]</scope>
    <source>
        <strain evidence="14 15">DSM 23126</strain>
    </source>
</reference>
<feature type="active site" description="For OMPdecase activity" evidence="10">
    <location>
        <position position="65"/>
    </location>
</feature>
<dbReference type="SMART" id="SM00934">
    <property type="entry name" value="OMPdecase"/>
    <property type="match status" value="1"/>
</dbReference>
<evidence type="ECO:0000256" key="12">
    <source>
        <dbReference type="RuleBase" id="RU000512"/>
    </source>
</evidence>